<dbReference type="EnsemblBacteria" id="ADE02081">
    <property type="protein sequence ID" value="ADE02081"/>
    <property type="gene ID" value="HVO_A0400"/>
</dbReference>
<dbReference type="EMBL" id="CP001955">
    <property type="protein sequence ID" value="ADE02081.1"/>
    <property type="molecule type" value="Genomic_DNA"/>
</dbReference>
<proteinExistence type="predicted"/>
<dbReference type="KEGG" id="hvo:HVO_A0400"/>
<dbReference type="Proteomes" id="UP000008243">
    <property type="component" value="Plasmid pHV4"/>
</dbReference>
<organism evidence="1 2">
    <name type="scientific">Haloferax volcanii (strain ATCC 29605 / DSM 3757 / JCM 8879 / NBRC 14742 / NCIMB 2012 / VKM B-1768 / DS2)</name>
    <name type="common">Halobacterium volcanii</name>
    <dbReference type="NCBI Taxonomy" id="309800"/>
    <lineage>
        <taxon>Archaea</taxon>
        <taxon>Methanobacteriati</taxon>
        <taxon>Methanobacteriota</taxon>
        <taxon>Stenosarchaea group</taxon>
        <taxon>Halobacteria</taxon>
        <taxon>Halobacteriales</taxon>
        <taxon>Haloferacaceae</taxon>
        <taxon>Haloferax</taxon>
    </lineage>
</organism>
<dbReference type="HOGENOM" id="CLU_138328_0_0_2"/>
<geneLocation type="plasmid" evidence="1 2">
    <name>pHV4</name>
</geneLocation>
<name>D4GR66_HALVD</name>
<keyword evidence="1" id="KW-0614">Plasmid</keyword>
<dbReference type="AlphaFoldDB" id="D4GR66"/>
<gene>
    <name evidence="1" type="ordered locus">HVO_A0400</name>
</gene>
<evidence type="ECO:0000313" key="2">
    <source>
        <dbReference type="Proteomes" id="UP000008243"/>
    </source>
</evidence>
<protein>
    <submittedName>
        <fullName evidence="1">Uncharacterized protein</fullName>
    </submittedName>
</protein>
<accession>D4GR66</accession>
<evidence type="ECO:0000313" key="1">
    <source>
        <dbReference type="EMBL" id="ADE02081.1"/>
    </source>
</evidence>
<keyword evidence="2" id="KW-1185">Reference proteome</keyword>
<reference evidence="1 2" key="1">
    <citation type="journal article" date="2010" name="PLoS ONE">
        <title>The complete genome sequence of Haloferax volcanii DS2, a model archaeon.</title>
        <authorList>
            <person name="Hartman A.L."/>
            <person name="Norais C."/>
            <person name="Badger J.H."/>
            <person name="Delmas S."/>
            <person name="Haldenby S."/>
            <person name="Madupu R."/>
            <person name="Robinson J."/>
            <person name="Khouri H."/>
            <person name="Ren Q."/>
            <person name="Lowe T.M."/>
            <person name="Maupin-Furlow J."/>
            <person name="Pohlschroder M."/>
            <person name="Daniels C."/>
            <person name="Pfeiffer F."/>
            <person name="Allers T."/>
            <person name="Eisen J.A."/>
        </authorList>
    </citation>
    <scope>NUCLEOTIDE SEQUENCE [LARGE SCALE GENOMIC DNA]</scope>
    <source>
        <strain evidence="2">ATCC 29605 / DSM 3757 / JCM 8879 / NBRC 14742 / NCIMB 2012 / VKM B-1768 / DS2</strain>
    </source>
</reference>
<sequence length="162" mass="18109">MATLQAATTSTGATVTDSQAVRQLCEAHCFGTLNWEVDEEGELIIWGYDAFEIYETREDGLPDYEGGLATHEFLRKLANYLKPGEELDIQTAGYTKCRFPVLAKRYVIREGDVLYADLSSLGPVERRCCSSPRGVRSDPTRASSSKVISRWDIAHSLRTNVR</sequence>